<dbReference type="OrthoDB" id="2094832at2759"/>
<proteinExistence type="predicted"/>
<evidence type="ECO:0000256" key="1">
    <source>
        <dbReference type="ARBA" id="ARBA00022679"/>
    </source>
</evidence>
<evidence type="ECO:0000256" key="2">
    <source>
        <dbReference type="ARBA" id="ARBA00022691"/>
    </source>
</evidence>
<keyword evidence="2" id="KW-0949">S-adenosyl-L-methionine</keyword>
<dbReference type="PANTHER" id="PTHR35897">
    <property type="entry name" value="METHYLTRANSFERASE AUSD"/>
    <property type="match status" value="1"/>
</dbReference>
<comment type="caution">
    <text evidence="3">The sequence shown here is derived from an EMBL/GenBank/DDBJ whole genome shotgun (WGS) entry which is preliminary data.</text>
</comment>
<name>A0A286UI45_9AGAM</name>
<dbReference type="GO" id="GO:0016740">
    <property type="term" value="F:transferase activity"/>
    <property type="evidence" value="ECO:0007669"/>
    <property type="project" value="UniProtKB-KW"/>
</dbReference>
<keyword evidence="1" id="KW-0808">Transferase</keyword>
<organism evidence="3 4">
    <name type="scientific">Pyrrhoderma noxium</name>
    <dbReference type="NCBI Taxonomy" id="2282107"/>
    <lineage>
        <taxon>Eukaryota</taxon>
        <taxon>Fungi</taxon>
        <taxon>Dikarya</taxon>
        <taxon>Basidiomycota</taxon>
        <taxon>Agaricomycotina</taxon>
        <taxon>Agaricomycetes</taxon>
        <taxon>Hymenochaetales</taxon>
        <taxon>Hymenochaetaceae</taxon>
        <taxon>Pyrrhoderma</taxon>
    </lineage>
</organism>
<reference evidence="3 4" key="1">
    <citation type="journal article" date="2017" name="Mol. Ecol.">
        <title>Comparative and population genomic landscape of Phellinus noxius: A hypervariable fungus causing root rot in trees.</title>
        <authorList>
            <person name="Chung C.L."/>
            <person name="Lee T.J."/>
            <person name="Akiba M."/>
            <person name="Lee H.H."/>
            <person name="Kuo T.H."/>
            <person name="Liu D."/>
            <person name="Ke H.M."/>
            <person name="Yokoi T."/>
            <person name="Roa M.B."/>
            <person name="Lu M.J."/>
            <person name="Chang Y.Y."/>
            <person name="Ann P.J."/>
            <person name="Tsai J.N."/>
            <person name="Chen C.Y."/>
            <person name="Tzean S.S."/>
            <person name="Ota Y."/>
            <person name="Hattori T."/>
            <person name="Sahashi N."/>
            <person name="Liou R.F."/>
            <person name="Kikuchi T."/>
            <person name="Tsai I.J."/>
        </authorList>
    </citation>
    <scope>NUCLEOTIDE SEQUENCE [LARGE SCALE GENOMIC DNA]</scope>
    <source>
        <strain evidence="3 4">FFPRI411160</strain>
    </source>
</reference>
<protein>
    <submittedName>
        <fullName evidence="3">Uncharacterized protein</fullName>
    </submittedName>
</protein>
<evidence type="ECO:0000313" key="4">
    <source>
        <dbReference type="Proteomes" id="UP000217199"/>
    </source>
</evidence>
<evidence type="ECO:0000313" key="3">
    <source>
        <dbReference type="EMBL" id="PAV19125.1"/>
    </source>
</evidence>
<gene>
    <name evidence="3" type="ORF">PNOK_0596900</name>
</gene>
<sequence length="290" mass="32773">MPVPETTEKVGRLSNLKLNPELFSPQEDELEFLKKQTSIDDVEKLKEHVISVQKSAWDVVNYGCIRSFGFTKLKISHYPIYESLLALGKARPDAIYLEFACCFGNDARKAVADGYPVQNLYRDTPETFPVPFVPGSVFDPLLIAPAAPFSTSPLTPRPILSTLTSLTPLQGHVAAIHASAFFHLFDKEEQIAAARALASLLSPIPGSMIFGSHSAMEETGYLYHTSRDAEVFCFNAEDWKKVWKDIFTDGRIEVDAILLKPENIWWEAENDNARRDDDKRRRIIWSVRRV</sequence>
<accession>A0A286UI45</accession>
<dbReference type="Proteomes" id="UP000217199">
    <property type="component" value="Unassembled WGS sequence"/>
</dbReference>
<dbReference type="InterPro" id="IPR051654">
    <property type="entry name" value="Meroterpenoid_MTases"/>
</dbReference>
<dbReference type="PANTHER" id="PTHR35897:SF1">
    <property type="entry name" value="METHYLTRANSFERASE AUSD"/>
    <property type="match status" value="1"/>
</dbReference>
<dbReference type="EMBL" id="NBII01000005">
    <property type="protein sequence ID" value="PAV19125.1"/>
    <property type="molecule type" value="Genomic_DNA"/>
</dbReference>
<dbReference type="AlphaFoldDB" id="A0A286UI45"/>
<keyword evidence="4" id="KW-1185">Reference proteome</keyword>
<dbReference type="InParanoid" id="A0A286UI45"/>